<dbReference type="PANTHER" id="PTHR30050:SF4">
    <property type="entry name" value="ATP-BINDING PROTEIN RV3427C IN INSERTION SEQUENCE-RELATED"/>
    <property type="match status" value="1"/>
</dbReference>
<feature type="domain" description="IstB-like ATP-binding" evidence="1">
    <location>
        <begin position="108"/>
        <end position="265"/>
    </location>
</feature>
<protein>
    <recommendedName>
        <fullName evidence="1">IstB-like ATP-binding domain-containing protein</fullName>
    </recommendedName>
</protein>
<dbReference type="GO" id="GO:0006260">
    <property type="term" value="P:DNA replication"/>
    <property type="evidence" value="ECO:0007669"/>
    <property type="project" value="TreeGrafter"/>
</dbReference>
<proteinExistence type="predicted"/>
<dbReference type="InterPro" id="IPR002611">
    <property type="entry name" value="IstB_ATP-bd"/>
</dbReference>
<dbReference type="SUPFAM" id="SSF52540">
    <property type="entry name" value="P-loop containing nucleoside triphosphate hydrolases"/>
    <property type="match status" value="1"/>
</dbReference>
<organism evidence="2 3">
    <name type="scientific">Pseudoneobacillus rhizosphaerae</name>
    <dbReference type="NCBI Taxonomy" id="2880968"/>
    <lineage>
        <taxon>Bacteria</taxon>
        <taxon>Bacillati</taxon>
        <taxon>Bacillota</taxon>
        <taxon>Bacilli</taxon>
        <taxon>Bacillales</taxon>
        <taxon>Bacillaceae</taxon>
        <taxon>Pseudoneobacillus</taxon>
    </lineage>
</organism>
<sequence length="266" mass="30599">MKSLKESITIESLKLPKITNERCTNDSCRRPLQLDPVSEQPFCFYCRYIAAEDKILAEQTLEAHARMTKRKVKDVFDQNSLVNENLKRASFDTYIPPSKELVEAKQKVMDFVRLFNPKESKNLLLVGTYGTGKSHLSYAATKSLLDSGHSCLFLSVPKLLTKIKETYNAKSKLSEEDLFEYIQQVDLLVLDDLGAEYTNKRNENDNWAQTKIFEVVDSRAGKSTIYTTNLKSADLEAKVNERNFSRILDNTEIIKMNGKDFRRKQF</sequence>
<dbReference type="RefSeq" id="WP_230496277.1">
    <property type="nucleotide sequence ID" value="NZ_CAKJTG010000008.1"/>
</dbReference>
<dbReference type="Gene3D" id="3.40.50.300">
    <property type="entry name" value="P-loop containing nucleotide triphosphate hydrolases"/>
    <property type="match status" value="1"/>
</dbReference>
<dbReference type="AlphaFoldDB" id="A0A9C7G940"/>
<dbReference type="PANTHER" id="PTHR30050">
    <property type="entry name" value="CHROMOSOMAL REPLICATION INITIATOR PROTEIN DNAA"/>
    <property type="match status" value="1"/>
</dbReference>
<dbReference type="EMBL" id="CAKJTG010000008">
    <property type="protein sequence ID" value="CAG9608023.1"/>
    <property type="molecule type" value="Genomic_DNA"/>
</dbReference>
<dbReference type="InterPro" id="IPR027417">
    <property type="entry name" value="P-loop_NTPase"/>
</dbReference>
<gene>
    <name evidence="2" type="ORF">NEOCIP111885_01715</name>
</gene>
<accession>A0A9C7G940</accession>
<dbReference type="Proteomes" id="UP000789845">
    <property type="component" value="Unassembled WGS sequence"/>
</dbReference>
<comment type="caution">
    <text evidence="2">The sequence shown here is derived from an EMBL/GenBank/DDBJ whole genome shotgun (WGS) entry which is preliminary data.</text>
</comment>
<reference evidence="2" key="1">
    <citation type="submission" date="2021-10" db="EMBL/GenBank/DDBJ databases">
        <authorList>
            <person name="Criscuolo A."/>
        </authorList>
    </citation>
    <scope>NUCLEOTIDE SEQUENCE</scope>
    <source>
        <strain evidence="2">CIP111885</strain>
    </source>
</reference>
<dbReference type="Pfam" id="PF01695">
    <property type="entry name" value="IstB_IS21"/>
    <property type="match status" value="1"/>
</dbReference>
<evidence type="ECO:0000259" key="1">
    <source>
        <dbReference type="Pfam" id="PF01695"/>
    </source>
</evidence>
<dbReference type="GO" id="GO:0005524">
    <property type="term" value="F:ATP binding"/>
    <property type="evidence" value="ECO:0007669"/>
    <property type="project" value="InterPro"/>
</dbReference>
<evidence type="ECO:0000313" key="2">
    <source>
        <dbReference type="EMBL" id="CAG9608023.1"/>
    </source>
</evidence>
<keyword evidence="3" id="KW-1185">Reference proteome</keyword>
<name>A0A9C7G940_9BACI</name>
<evidence type="ECO:0000313" key="3">
    <source>
        <dbReference type="Proteomes" id="UP000789845"/>
    </source>
</evidence>